<organism evidence="1 2">
    <name type="scientific">Yoonia maricola</name>
    <dbReference type="NCBI Taxonomy" id="420999"/>
    <lineage>
        <taxon>Bacteria</taxon>
        <taxon>Pseudomonadati</taxon>
        <taxon>Pseudomonadota</taxon>
        <taxon>Alphaproteobacteria</taxon>
        <taxon>Rhodobacterales</taxon>
        <taxon>Paracoccaceae</taxon>
        <taxon>Yoonia</taxon>
    </lineage>
</organism>
<evidence type="ECO:0008006" key="3">
    <source>
        <dbReference type="Google" id="ProtNLM"/>
    </source>
</evidence>
<dbReference type="EMBL" id="PGTY01000002">
    <property type="protein sequence ID" value="PJI86329.1"/>
    <property type="molecule type" value="Genomic_DNA"/>
</dbReference>
<name>A0A2M8W600_9RHOB</name>
<dbReference type="OrthoDB" id="1424091at2"/>
<gene>
    <name evidence="1" type="ORF">BC777_2697</name>
</gene>
<keyword evidence="2" id="KW-1185">Reference proteome</keyword>
<protein>
    <recommendedName>
        <fullName evidence="3">N-acetyltransferase domain-containing protein</fullName>
    </recommendedName>
</protein>
<dbReference type="Proteomes" id="UP000228531">
    <property type="component" value="Unassembled WGS sequence"/>
</dbReference>
<evidence type="ECO:0000313" key="1">
    <source>
        <dbReference type="EMBL" id="PJI86329.1"/>
    </source>
</evidence>
<evidence type="ECO:0000313" key="2">
    <source>
        <dbReference type="Proteomes" id="UP000228531"/>
    </source>
</evidence>
<reference evidence="1 2" key="1">
    <citation type="submission" date="2017-11" db="EMBL/GenBank/DDBJ databases">
        <title>Genomic Encyclopedia of Archaeal and Bacterial Type Strains, Phase II (KMG-II): From Individual Species to Whole Genera.</title>
        <authorList>
            <person name="Goeker M."/>
        </authorList>
    </citation>
    <scope>NUCLEOTIDE SEQUENCE [LARGE SCALE GENOMIC DNA]</scope>
    <source>
        <strain evidence="1 2">DSM 29128</strain>
    </source>
</reference>
<dbReference type="AlphaFoldDB" id="A0A2M8W600"/>
<accession>A0A2M8W600</accession>
<sequence length="151" mass="16848">MLPHPDFEALDVPTSIALSDYQLGVLTAADVETDFEAVTRSQSVLQGLFGPDWPEGLTFQDNLIDLHWHHREFTAKRSYAWVIRNRSGAYLGCAYLFPKIGGRGSCDAAYWMADAPERLSHLAAFGPHFEAWLTALLPESLLISFKSNAHL</sequence>
<comment type="caution">
    <text evidence="1">The sequence shown here is derived from an EMBL/GenBank/DDBJ whole genome shotgun (WGS) entry which is preliminary data.</text>
</comment>
<proteinExistence type="predicted"/>
<dbReference type="RefSeq" id="WP_100368626.1">
    <property type="nucleotide sequence ID" value="NZ_PGTY01000002.1"/>
</dbReference>